<dbReference type="CDD" id="cd18635">
    <property type="entry name" value="CD_CMT3_like"/>
    <property type="match status" value="1"/>
</dbReference>
<comment type="subcellular location">
    <subcellularLocation>
        <location evidence="1">Nucleus</location>
    </subcellularLocation>
</comment>
<dbReference type="GO" id="GO:0044027">
    <property type="term" value="P:negative regulation of gene expression via chromosomal CpG island methylation"/>
    <property type="evidence" value="ECO:0007669"/>
    <property type="project" value="TreeGrafter"/>
</dbReference>
<evidence type="ECO:0000313" key="11">
    <source>
        <dbReference type="EMBL" id="WVZ57873.1"/>
    </source>
</evidence>
<proteinExistence type="inferred from homology"/>
<dbReference type="PROSITE" id="PS00598">
    <property type="entry name" value="CHROMO_1"/>
    <property type="match status" value="1"/>
</dbReference>
<comment type="similarity">
    <text evidence="8">Belongs to the class I-like SAM-binding methyltransferase superfamily. C5-methyltransferase family.</text>
</comment>
<keyword evidence="12" id="KW-1185">Reference proteome</keyword>
<keyword evidence="3 8" id="KW-0489">Methyltransferase</keyword>
<dbReference type="PROSITE" id="PS00094">
    <property type="entry name" value="C5_MTASE_1"/>
    <property type="match status" value="1"/>
</dbReference>
<evidence type="ECO:0000256" key="2">
    <source>
        <dbReference type="ARBA" id="ARBA00011975"/>
    </source>
</evidence>
<dbReference type="EC" id="2.1.1.37" evidence="2"/>
<dbReference type="Gene3D" id="3.90.120.10">
    <property type="entry name" value="DNA Methylase, subunit A, domain 2"/>
    <property type="match status" value="1"/>
</dbReference>
<dbReference type="InterPro" id="IPR029063">
    <property type="entry name" value="SAM-dependent_MTases_sf"/>
</dbReference>
<evidence type="ECO:0000256" key="1">
    <source>
        <dbReference type="ARBA" id="ARBA00004123"/>
    </source>
</evidence>
<sequence>MAPSSPPSTAPTRVSGRKRAVKAPEIHQNQEEVDIKRRRMASSSSTSKKPKPPPKQAKPAKAGRKRKEEAERKEPVEDDVCAEEPDEEEMAMGEDEAEAEEQQQEAPAAAAGSPGRKRVTQPMRRSAAAAGDHDPEFVGAPVPEAEARSNWPKRYDRSAAAKRPEEDDEINARCHYWSAKVDNIVYSLGDDVYVKVIDSLVGIDVDGHKHDPRRVFLSEEKNDNVLDCIISRVKIVHVDPNMDSKAKAQLIEHCDLYYDMSYSVAYSTFANILSENGASGSETASGISSDDVDLETPSGAPGRTATLLDLYSGCGGMSTGLCLGAALAGLKLETRWAVDLNSFACQSLKYNHPQTEVRNEKADEFLALLKEWAVLCKKYVHEDVSLDSTGSEDQEDESSPLDKDEFVVEKLIGICYGGSGRENGLYFKVKWEGYGPEEDTWEPIDNLSDCPLKIKEFVQEGYRKKILPLPGDVDVICGGPPCQGISGFNRFRNRDEPLKDEKNKQMVTFMDIVAYLKPKYVLMENVVDILKFADGYLGRYALSCLVAMNYQARLGMMVAGCYGLPQFRMRVFLWGALSSMVLPKYPLPTHDVVVRGGAPNAFSVENYQPHEVMEYSSPPKTDFQRYIRLGRQDMLDSSFGGEAGPEEGKLLDHQPLRLNNDDYERVKHIPVKKGANFRDLRGVKVGANNIVEWDPEIERVYLPSGKPLVPDYAMSFIKGRSLKPFGRLWWDETVPTVVTRAEPHNQIILHPNQARVLTVRENARLQGFPDYYRMYGPIKEKYIQVGNAVAVPVARALGYCLGQAYLGESEGSHPLYELPASFTSVARTVAQARASSVSTPAGEVVEQ</sequence>
<evidence type="ECO:0000256" key="5">
    <source>
        <dbReference type="ARBA" id="ARBA00022691"/>
    </source>
</evidence>
<name>A0AAQ3SNM7_PASNO</name>
<evidence type="ECO:0000256" key="8">
    <source>
        <dbReference type="PROSITE-ProRule" id="PRU01016"/>
    </source>
</evidence>
<evidence type="ECO:0000259" key="10">
    <source>
        <dbReference type="PROSITE" id="PS50013"/>
    </source>
</evidence>
<feature type="compositionally biased region" description="Acidic residues" evidence="9">
    <location>
        <begin position="76"/>
        <end position="103"/>
    </location>
</feature>
<evidence type="ECO:0000256" key="4">
    <source>
        <dbReference type="ARBA" id="ARBA00022679"/>
    </source>
</evidence>
<dbReference type="Gene3D" id="2.30.30.490">
    <property type="match status" value="2"/>
</dbReference>
<dbReference type="Pfam" id="PF00385">
    <property type="entry name" value="Chromo"/>
    <property type="match status" value="1"/>
</dbReference>
<dbReference type="InterPro" id="IPR023780">
    <property type="entry name" value="Chromo_domain"/>
</dbReference>
<evidence type="ECO:0000256" key="6">
    <source>
        <dbReference type="ARBA" id="ARBA00023125"/>
    </source>
</evidence>
<dbReference type="PANTHER" id="PTHR10629">
    <property type="entry name" value="CYTOSINE-SPECIFIC METHYLTRANSFERASE"/>
    <property type="match status" value="1"/>
</dbReference>
<reference evidence="11 12" key="1">
    <citation type="submission" date="2024-02" db="EMBL/GenBank/DDBJ databases">
        <title>High-quality chromosome-scale genome assembly of Pensacola bahiagrass (Paspalum notatum Flugge var. saurae).</title>
        <authorList>
            <person name="Vega J.M."/>
            <person name="Podio M."/>
            <person name="Orjuela J."/>
            <person name="Siena L.A."/>
            <person name="Pessino S.C."/>
            <person name="Combes M.C."/>
            <person name="Mariac C."/>
            <person name="Albertini E."/>
            <person name="Pupilli F."/>
            <person name="Ortiz J.P.A."/>
            <person name="Leblanc O."/>
        </authorList>
    </citation>
    <scope>NUCLEOTIDE SEQUENCE [LARGE SCALE GENOMIC DNA]</scope>
    <source>
        <strain evidence="11">R1</strain>
        <tissue evidence="11">Leaf</tissue>
    </source>
</reference>
<feature type="compositionally biased region" description="Basic and acidic residues" evidence="9">
    <location>
        <begin position="153"/>
        <end position="165"/>
    </location>
</feature>
<dbReference type="Pfam" id="PF00145">
    <property type="entry name" value="DNA_methylase"/>
    <property type="match status" value="1"/>
</dbReference>
<keyword evidence="4 8" id="KW-0808">Transferase</keyword>
<feature type="compositionally biased region" description="Polar residues" evidence="9">
    <location>
        <begin position="278"/>
        <end position="288"/>
    </location>
</feature>
<organism evidence="11 12">
    <name type="scientific">Paspalum notatum var. saurae</name>
    <dbReference type="NCBI Taxonomy" id="547442"/>
    <lineage>
        <taxon>Eukaryota</taxon>
        <taxon>Viridiplantae</taxon>
        <taxon>Streptophyta</taxon>
        <taxon>Embryophyta</taxon>
        <taxon>Tracheophyta</taxon>
        <taxon>Spermatophyta</taxon>
        <taxon>Magnoliopsida</taxon>
        <taxon>Liliopsida</taxon>
        <taxon>Poales</taxon>
        <taxon>Poaceae</taxon>
        <taxon>PACMAD clade</taxon>
        <taxon>Panicoideae</taxon>
        <taxon>Andropogonodae</taxon>
        <taxon>Paspaleae</taxon>
        <taxon>Paspalinae</taxon>
        <taxon>Paspalum</taxon>
    </lineage>
</organism>
<dbReference type="FunFam" id="3.40.50.150:FF:000143">
    <property type="entry name" value="DNA (cytosine-5)-methyltransferase 1"/>
    <property type="match status" value="1"/>
</dbReference>
<dbReference type="PANTHER" id="PTHR10629:SF50">
    <property type="entry name" value="DNA (CYTOSINE-5)-METHYLTRANSFERASE CMT3"/>
    <property type="match status" value="1"/>
</dbReference>
<dbReference type="InterPro" id="IPR001525">
    <property type="entry name" value="C5_MeTfrase"/>
</dbReference>
<dbReference type="FunFam" id="3.90.120.10:FF:000003">
    <property type="entry name" value="DNA (cytosine-5)-methyltransferase 1"/>
    <property type="match status" value="1"/>
</dbReference>
<dbReference type="GO" id="GO:0032259">
    <property type="term" value="P:methylation"/>
    <property type="evidence" value="ECO:0007669"/>
    <property type="project" value="UniProtKB-KW"/>
</dbReference>
<feature type="compositionally biased region" description="Basic and acidic residues" evidence="9">
    <location>
        <begin position="66"/>
        <end position="75"/>
    </location>
</feature>
<dbReference type="AlphaFoldDB" id="A0AAQ3SNM7"/>
<dbReference type="PROSITE" id="PS51679">
    <property type="entry name" value="SAM_MT_C5"/>
    <property type="match status" value="1"/>
</dbReference>
<dbReference type="SMART" id="SM00298">
    <property type="entry name" value="CHROMO"/>
    <property type="match status" value="1"/>
</dbReference>
<dbReference type="Proteomes" id="UP001341281">
    <property type="component" value="Chromosome 02"/>
</dbReference>
<dbReference type="InterPro" id="IPR016197">
    <property type="entry name" value="Chromo-like_dom_sf"/>
</dbReference>
<dbReference type="InterPro" id="IPR050390">
    <property type="entry name" value="C5-Methyltransferase"/>
</dbReference>
<evidence type="ECO:0000256" key="7">
    <source>
        <dbReference type="ARBA" id="ARBA00023242"/>
    </source>
</evidence>
<dbReference type="PRINTS" id="PR00105">
    <property type="entry name" value="C5METTRFRASE"/>
</dbReference>
<feature type="active site" evidence="8">
    <location>
        <position position="482"/>
    </location>
</feature>
<feature type="region of interest" description="Disordered" evidence="9">
    <location>
        <begin position="278"/>
        <end position="298"/>
    </location>
</feature>
<dbReference type="InterPro" id="IPR000953">
    <property type="entry name" value="Chromo/chromo_shadow_dom"/>
</dbReference>
<protein>
    <recommendedName>
        <fullName evidence="2">DNA (cytosine-5-)-methyltransferase</fullName>
        <ecNumber evidence="2">2.1.1.37</ecNumber>
    </recommendedName>
</protein>
<gene>
    <name evidence="11" type="ORF">U9M48_008208</name>
</gene>
<dbReference type="InterPro" id="IPR043151">
    <property type="entry name" value="BAH_sf"/>
</dbReference>
<dbReference type="EMBL" id="CP144746">
    <property type="protein sequence ID" value="WVZ57873.1"/>
    <property type="molecule type" value="Genomic_DNA"/>
</dbReference>
<dbReference type="SUPFAM" id="SSF53335">
    <property type="entry name" value="S-adenosyl-L-methionine-dependent methyltransferases"/>
    <property type="match status" value="1"/>
</dbReference>
<dbReference type="GO" id="GO:0003886">
    <property type="term" value="F:DNA (cytosine-5-)-methyltransferase activity"/>
    <property type="evidence" value="ECO:0007669"/>
    <property type="project" value="UniProtKB-EC"/>
</dbReference>
<evidence type="ECO:0000313" key="12">
    <source>
        <dbReference type="Proteomes" id="UP001341281"/>
    </source>
</evidence>
<dbReference type="SUPFAM" id="SSF54160">
    <property type="entry name" value="Chromo domain-like"/>
    <property type="match status" value="1"/>
</dbReference>
<keyword evidence="7" id="KW-0539">Nucleus</keyword>
<accession>A0AAQ3SNM7</accession>
<feature type="domain" description="Chromo" evidence="10">
    <location>
        <begin position="406"/>
        <end position="460"/>
    </location>
</feature>
<feature type="compositionally biased region" description="Basic and acidic residues" evidence="9">
    <location>
        <begin position="22"/>
        <end position="35"/>
    </location>
</feature>
<dbReference type="InterPro" id="IPR023779">
    <property type="entry name" value="Chromodomain_CS"/>
</dbReference>
<evidence type="ECO:0000256" key="3">
    <source>
        <dbReference type="ARBA" id="ARBA00022603"/>
    </source>
</evidence>
<dbReference type="PROSITE" id="PS50013">
    <property type="entry name" value="CHROMO_2"/>
    <property type="match status" value="1"/>
</dbReference>
<feature type="region of interest" description="Disordered" evidence="9">
    <location>
        <begin position="1"/>
        <end position="168"/>
    </location>
</feature>
<keyword evidence="6" id="KW-0238">DNA-binding</keyword>
<keyword evidence="5 8" id="KW-0949">S-adenosyl-L-methionine</keyword>
<dbReference type="GO" id="GO:0003677">
    <property type="term" value="F:DNA binding"/>
    <property type="evidence" value="ECO:0007669"/>
    <property type="project" value="UniProtKB-KW"/>
</dbReference>
<dbReference type="Gene3D" id="3.40.50.150">
    <property type="entry name" value="Vaccinia Virus protein VP39"/>
    <property type="match status" value="1"/>
</dbReference>
<dbReference type="InterPro" id="IPR018117">
    <property type="entry name" value="C5_DNA_meth_AS"/>
</dbReference>
<evidence type="ECO:0000256" key="9">
    <source>
        <dbReference type="SAM" id="MobiDB-lite"/>
    </source>
</evidence>
<dbReference type="GO" id="GO:0005634">
    <property type="term" value="C:nucleus"/>
    <property type="evidence" value="ECO:0007669"/>
    <property type="project" value="UniProtKB-SubCell"/>
</dbReference>